<reference evidence="2" key="1">
    <citation type="submission" date="2023-10" db="EMBL/GenBank/DDBJ databases">
        <authorList>
            <person name="Noh H."/>
        </authorList>
    </citation>
    <scope>NUCLEOTIDE SEQUENCE</scope>
    <source>
        <strain evidence="2">DUCC4014</strain>
    </source>
</reference>
<evidence type="ECO:0000313" key="3">
    <source>
        <dbReference type="Proteomes" id="UP000827549"/>
    </source>
</evidence>
<evidence type="ECO:0000256" key="1">
    <source>
        <dbReference type="SAM" id="MobiDB-lite"/>
    </source>
</evidence>
<keyword evidence="3" id="KW-1185">Reference proteome</keyword>
<accession>A0AAF0Y358</accession>
<feature type="region of interest" description="Disordered" evidence="1">
    <location>
        <begin position="52"/>
        <end position="227"/>
    </location>
</feature>
<organism evidence="2 3">
    <name type="scientific">Vanrija pseudolonga</name>
    <dbReference type="NCBI Taxonomy" id="143232"/>
    <lineage>
        <taxon>Eukaryota</taxon>
        <taxon>Fungi</taxon>
        <taxon>Dikarya</taxon>
        <taxon>Basidiomycota</taxon>
        <taxon>Agaricomycotina</taxon>
        <taxon>Tremellomycetes</taxon>
        <taxon>Trichosporonales</taxon>
        <taxon>Trichosporonaceae</taxon>
        <taxon>Vanrija</taxon>
    </lineage>
</organism>
<feature type="compositionally biased region" description="Low complexity" evidence="1">
    <location>
        <begin position="124"/>
        <end position="134"/>
    </location>
</feature>
<dbReference type="GeneID" id="87803622"/>
<feature type="compositionally biased region" description="Polar residues" evidence="1">
    <location>
        <begin position="178"/>
        <end position="192"/>
    </location>
</feature>
<protein>
    <submittedName>
        <fullName evidence="2">Uncharacterized protein</fullName>
    </submittedName>
</protein>
<feature type="compositionally biased region" description="Low complexity" evidence="1">
    <location>
        <begin position="148"/>
        <end position="157"/>
    </location>
</feature>
<dbReference type="RefSeq" id="XP_062622773.1">
    <property type="nucleotide sequence ID" value="XM_062766789.1"/>
</dbReference>
<dbReference type="AlphaFoldDB" id="A0AAF0Y358"/>
<proteinExistence type="predicted"/>
<feature type="compositionally biased region" description="Low complexity" evidence="1">
    <location>
        <begin position="68"/>
        <end position="77"/>
    </location>
</feature>
<sequence>MLSVWGSNSGYGYMLMSKASNAPTAATAVRHGDTVRAKTGSLRQTRLDAFMTDVPPVGEPRRHLHVNSRPSVRSPVSYPDEDELRRQPKLAAGQLNRSRRKTHPLALVPPHNSKHSSGPKSSRRTVASSSSRATTKLKTRSEVLVPPSSDSEADSSSYTRKPGRQPHRPSGSAERSKAASTSRPPESNSALSNILVPPSSDEETVYQPPRKRQSVAGPSTRSSRKLYNDSSINAADYMFGEDEDGLDFMDGKLYDPDEDYSDLSDAESIDSAIGYYTDVDEKSSNEADESTMPTYDEIVATMNNDLGHGPL</sequence>
<gene>
    <name evidence="2" type="ORF">LOC62_01G000363</name>
</gene>
<dbReference type="EMBL" id="CP086714">
    <property type="protein sequence ID" value="WOO76741.1"/>
    <property type="molecule type" value="Genomic_DNA"/>
</dbReference>
<name>A0AAF0Y358_9TREE</name>
<dbReference type="Proteomes" id="UP000827549">
    <property type="component" value="Chromosome 1"/>
</dbReference>
<evidence type="ECO:0000313" key="2">
    <source>
        <dbReference type="EMBL" id="WOO76741.1"/>
    </source>
</evidence>